<dbReference type="Pfam" id="PF01914">
    <property type="entry name" value="MarC"/>
    <property type="match status" value="1"/>
</dbReference>
<keyword evidence="5 7" id="KW-1133">Transmembrane helix</keyword>
<evidence type="ECO:0000256" key="6">
    <source>
        <dbReference type="ARBA" id="ARBA00023136"/>
    </source>
</evidence>
<sequence length="243" mass="25606">MAETLVAVMPHVPVHPVETALIVRDSFLLAFPALFSIVNPLGASIIFLQATGERSRVERATIARTVALYSFVLLLASVWIGSAVLSFFGVTINALRVSGGMVVAVRAWAMLQSPETTEARREKQALEAGRPITSPQWNDIAFFPLTMPFTVGPGSIAVAITLSSGDAGSHFLSYSTGISLAAGVVAITVWIAYAYAERLTEILGVTGTRILSRLAALILLCIGVQIAAGGVIGFARDVLTPPA</sequence>
<dbReference type="PANTHER" id="PTHR33508">
    <property type="entry name" value="UPF0056 MEMBRANE PROTEIN YHCE"/>
    <property type="match status" value="1"/>
</dbReference>
<keyword evidence="6 7" id="KW-0472">Membrane</keyword>
<comment type="subcellular location">
    <subcellularLocation>
        <location evidence="1 7">Cell membrane</location>
        <topology evidence="1 7">Multi-pass membrane protein</topology>
    </subcellularLocation>
</comment>
<accession>A0A511XDH4</accession>
<dbReference type="GO" id="GO:0005886">
    <property type="term" value="C:plasma membrane"/>
    <property type="evidence" value="ECO:0007669"/>
    <property type="project" value="UniProtKB-SubCell"/>
</dbReference>
<evidence type="ECO:0000256" key="3">
    <source>
        <dbReference type="ARBA" id="ARBA00022475"/>
    </source>
</evidence>
<evidence type="ECO:0000256" key="1">
    <source>
        <dbReference type="ARBA" id="ARBA00004651"/>
    </source>
</evidence>
<dbReference type="NCBIfam" id="TIGR00427">
    <property type="entry name" value="NAAT family transporter"/>
    <property type="match status" value="1"/>
</dbReference>
<keyword evidence="4 7" id="KW-0812">Transmembrane</keyword>
<keyword evidence="9" id="KW-1185">Reference proteome</keyword>
<gene>
    <name evidence="8" type="ORF">ANI02nite_28190</name>
</gene>
<protein>
    <recommendedName>
        <fullName evidence="7">UPF0056 membrane protein</fullName>
    </recommendedName>
</protein>
<reference evidence="8 9" key="1">
    <citation type="submission" date="2019-07" db="EMBL/GenBank/DDBJ databases">
        <title>Whole genome shotgun sequence of Acetobacter nitrogenifigens NBRC 105050.</title>
        <authorList>
            <person name="Hosoyama A."/>
            <person name="Uohara A."/>
            <person name="Ohji S."/>
            <person name="Ichikawa N."/>
        </authorList>
    </citation>
    <scope>NUCLEOTIDE SEQUENCE [LARGE SCALE GENOMIC DNA]</scope>
    <source>
        <strain evidence="8 9">NBRC 105050</strain>
    </source>
</reference>
<comment type="caution">
    <text evidence="8">The sequence shown here is derived from an EMBL/GenBank/DDBJ whole genome shotgun (WGS) entry which is preliminary data.</text>
</comment>
<organism evidence="8 9">
    <name type="scientific">Acetobacter nitrogenifigens DSM 23921 = NBRC 105050</name>
    <dbReference type="NCBI Taxonomy" id="1120919"/>
    <lineage>
        <taxon>Bacteria</taxon>
        <taxon>Pseudomonadati</taxon>
        <taxon>Pseudomonadota</taxon>
        <taxon>Alphaproteobacteria</taxon>
        <taxon>Acetobacterales</taxon>
        <taxon>Acetobacteraceae</taxon>
        <taxon>Acetobacter</taxon>
    </lineage>
</organism>
<dbReference type="InterPro" id="IPR002771">
    <property type="entry name" value="Multi_antbiot-R_MarC"/>
</dbReference>
<feature type="transmembrane region" description="Helical" evidence="7">
    <location>
        <begin position="68"/>
        <end position="88"/>
    </location>
</feature>
<dbReference type="AlphaFoldDB" id="A0A511XDH4"/>
<evidence type="ECO:0000313" key="8">
    <source>
        <dbReference type="EMBL" id="GEN60935.1"/>
    </source>
</evidence>
<dbReference type="STRING" id="1120919.GCA_000429165_02905"/>
<proteinExistence type="inferred from homology"/>
<dbReference type="EMBL" id="BJYF01000022">
    <property type="protein sequence ID" value="GEN60935.1"/>
    <property type="molecule type" value="Genomic_DNA"/>
</dbReference>
<evidence type="ECO:0000256" key="7">
    <source>
        <dbReference type="RuleBase" id="RU362048"/>
    </source>
</evidence>
<feature type="transmembrane region" description="Helical" evidence="7">
    <location>
        <begin position="214"/>
        <end position="235"/>
    </location>
</feature>
<comment type="similarity">
    <text evidence="2 7">Belongs to the UPF0056 (MarC) family.</text>
</comment>
<evidence type="ECO:0000313" key="9">
    <source>
        <dbReference type="Proteomes" id="UP000321635"/>
    </source>
</evidence>
<feature type="transmembrane region" description="Helical" evidence="7">
    <location>
        <begin position="140"/>
        <end position="160"/>
    </location>
</feature>
<dbReference type="PANTHER" id="PTHR33508:SF1">
    <property type="entry name" value="UPF0056 MEMBRANE PROTEIN YHCE"/>
    <property type="match status" value="1"/>
</dbReference>
<comment type="caution">
    <text evidence="7">Lacks conserved residue(s) required for the propagation of feature annotation.</text>
</comment>
<evidence type="ECO:0000256" key="4">
    <source>
        <dbReference type="ARBA" id="ARBA00022692"/>
    </source>
</evidence>
<name>A0A511XDH4_9PROT</name>
<keyword evidence="3" id="KW-1003">Cell membrane</keyword>
<evidence type="ECO:0000256" key="5">
    <source>
        <dbReference type="ARBA" id="ARBA00022989"/>
    </source>
</evidence>
<dbReference type="Proteomes" id="UP000321635">
    <property type="component" value="Unassembled WGS sequence"/>
</dbReference>
<feature type="transmembrane region" description="Helical" evidence="7">
    <location>
        <begin position="172"/>
        <end position="193"/>
    </location>
</feature>
<evidence type="ECO:0000256" key="2">
    <source>
        <dbReference type="ARBA" id="ARBA00009784"/>
    </source>
</evidence>
<feature type="transmembrane region" description="Helical" evidence="7">
    <location>
        <begin position="27"/>
        <end position="48"/>
    </location>
</feature>